<dbReference type="Gene3D" id="3.40.50.150">
    <property type="entry name" value="Vaccinia Virus protein VP39"/>
    <property type="match status" value="1"/>
</dbReference>
<protein>
    <submittedName>
        <fullName evidence="3">19496_t:CDS:1</fullName>
    </submittedName>
</protein>
<dbReference type="EMBL" id="CAMKVN010010211">
    <property type="protein sequence ID" value="CAI2193921.1"/>
    <property type="molecule type" value="Genomic_DNA"/>
</dbReference>
<evidence type="ECO:0000259" key="2">
    <source>
        <dbReference type="Pfam" id="PF13588"/>
    </source>
</evidence>
<dbReference type="OrthoDB" id="2417495at2759"/>
<dbReference type="InterPro" id="IPR029063">
    <property type="entry name" value="SAM-dependent_MTases_sf"/>
</dbReference>
<accession>A0A9W4T863</accession>
<name>A0A9W4T863_9GLOM</name>
<feature type="domain" description="Type I restriction enzyme R protein N-terminal" evidence="2">
    <location>
        <begin position="20"/>
        <end position="88"/>
    </location>
</feature>
<dbReference type="GO" id="GO:0003677">
    <property type="term" value="F:DNA binding"/>
    <property type="evidence" value="ECO:0007669"/>
    <property type="project" value="InterPro"/>
</dbReference>
<gene>
    <name evidence="3" type="ORF">FWILDA_LOCUS16318</name>
</gene>
<proteinExistence type="predicted"/>
<dbReference type="InterPro" id="IPR003356">
    <property type="entry name" value="DNA_methylase_A-5"/>
</dbReference>
<dbReference type="GO" id="GO:0008170">
    <property type="term" value="F:N-methyltransferase activity"/>
    <property type="evidence" value="ECO:0007669"/>
    <property type="project" value="InterPro"/>
</dbReference>
<organism evidence="3 4">
    <name type="scientific">Funneliformis geosporum</name>
    <dbReference type="NCBI Taxonomy" id="1117311"/>
    <lineage>
        <taxon>Eukaryota</taxon>
        <taxon>Fungi</taxon>
        <taxon>Fungi incertae sedis</taxon>
        <taxon>Mucoromycota</taxon>
        <taxon>Glomeromycotina</taxon>
        <taxon>Glomeromycetes</taxon>
        <taxon>Glomerales</taxon>
        <taxon>Glomeraceae</taxon>
        <taxon>Funneliformis</taxon>
    </lineage>
</organism>
<feature type="domain" description="DNA methylase adenine-specific" evidence="1">
    <location>
        <begin position="209"/>
        <end position="249"/>
    </location>
</feature>
<dbReference type="Pfam" id="PF02384">
    <property type="entry name" value="N6_Mtase"/>
    <property type="match status" value="1"/>
</dbReference>
<dbReference type="Gene3D" id="3.90.1570.30">
    <property type="match status" value="1"/>
</dbReference>
<evidence type="ECO:0000313" key="3">
    <source>
        <dbReference type="EMBL" id="CAI2193921.1"/>
    </source>
</evidence>
<reference evidence="3" key="1">
    <citation type="submission" date="2022-08" db="EMBL/GenBank/DDBJ databases">
        <authorList>
            <person name="Kallberg Y."/>
            <person name="Tangrot J."/>
            <person name="Rosling A."/>
        </authorList>
    </citation>
    <scope>NUCLEOTIDE SEQUENCE</scope>
    <source>
        <strain evidence="3">Wild A</strain>
    </source>
</reference>
<dbReference type="Pfam" id="PF13588">
    <property type="entry name" value="HSDR_N_2"/>
    <property type="match status" value="1"/>
</dbReference>
<comment type="caution">
    <text evidence="3">The sequence shown here is derived from an EMBL/GenBank/DDBJ whole genome shotgun (WGS) entry which is preliminary data.</text>
</comment>
<dbReference type="InterPro" id="IPR029464">
    <property type="entry name" value="HSDR_N"/>
</dbReference>
<dbReference type="SUPFAM" id="SSF53335">
    <property type="entry name" value="S-adenosyl-L-methionine-dependent methyltransferases"/>
    <property type="match status" value="1"/>
</dbReference>
<evidence type="ECO:0000313" key="4">
    <source>
        <dbReference type="Proteomes" id="UP001153678"/>
    </source>
</evidence>
<sequence>MNKRTQFIERDTETLIDKKLQELGKRADYMLYQSGTTNPLIVIEAKRPSEDIQQALEQGIDYAKSIEAPLVIATNGEFTKAYHVNFKKTLTFNGEEVKDFFTEQEALRFIEQPHLITQENKVVLSRRELIKIFAEANDLLRKEGFQAGDERFTTEKGDNLKSRMDNALEHFRQKYQEGELFSVSRIENAKTLEAIVAKLNPLSLVETEREIKGEAFEYFLQRYNAGEKDLGEYFTPRHVIRNLVNILQP</sequence>
<evidence type="ECO:0000259" key="1">
    <source>
        <dbReference type="Pfam" id="PF02384"/>
    </source>
</evidence>
<feature type="non-terminal residue" evidence="3">
    <location>
        <position position="1"/>
    </location>
</feature>
<keyword evidence="4" id="KW-1185">Reference proteome</keyword>
<dbReference type="AlphaFoldDB" id="A0A9W4T863"/>
<dbReference type="Proteomes" id="UP001153678">
    <property type="component" value="Unassembled WGS sequence"/>
</dbReference>
<dbReference type="InterPro" id="IPR052916">
    <property type="entry name" value="Type-I_RE_MTase_Subunit"/>
</dbReference>
<dbReference type="PANTHER" id="PTHR42998">
    <property type="entry name" value="TYPE I RESTRICTION ENZYME HINDVIIP M PROTEIN-RELATED"/>
    <property type="match status" value="1"/>
</dbReference>
<dbReference type="PANTHER" id="PTHR42998:SF1">
    <property type="entry name" value="TYPE I RESTRICTION ENZYME HINDI METHYLASE SUBUNIT"/>
    <property type="match status" value="1"/>
</dbReference>